<comment type="caution">
    <text evidence="2">The sequence shown here is derived from an EMBL/GenBank/DDBJ whole genome shotgun (WGS) entry which is preliminary data.</text>
</comment>
<dbReference type="Pfam" id="PF02641">
    <property type="entry name" value="DUF190"/>
    <property type="match status" value="3"/>
</dbReference>
<evidence type="ECO:0000313" key="2">
    <source>
        <dbReference type="EMBL" id="GJF10276.1"/>
    </source>
</evidence>
<accession>A0ABQ4V4X5</accession>
<gene>
    <name evidence="2" type="ORF">NGTWS1702_35100</name>
</gene>
<dbReference type="InterPro" id="IPR011322">
    <property type="entry name" value="N-reg_PII-like_a/b"/>
</dbReference>
<dbReference type="InterPro" id="IPR015867">
    <property type="entry name" value="N-reg_PII/ATP_PRibTrfase_C"/>
</dbReference>
<reference evidence="2 3" key="1">
    <citation type="submission" date="2021-08" db="EMBL/GenBank/DDBJ databases">
        <title>Draft genome sequence of Mycolicibacterium sp. NGTWS1702 strain.</title>
        <authorList>
            <person name="Matsumoto M."/>
            <person name="Tang B.C.C."/>
            <person name="Machida Y."/>
            <person name="Matoyama H."/>
            <person name="Kishihara T."/>
            <person name="Sato S."/>
            <person name="Kondo I."/>
            <person name="Sano M."/>
            <person name="Kato G."/>
        </authorList>
    </citation>
    <scope>NUCLEOTIDE SEQUENCE [LARGE SCALE GENOMIC DNA]</scope>
    <source>
        <strain evidence="2 3">NGTWSNA01</strain>
    </source>
</reference>
<dbReference type="InterPro" id="IPR003793">
    <property type="entry name" value="UPF0166"/>
</dbReference>
<sequence length="348" mass="37486">MSNEILTLTAYFTERERTNDRFLADEMLDLFHDRGIAASVLLRGIAGFGVTNVALSDRSLSLAEDASVTITAVDHPERILALTDPVAAMTNRGVITLQRGHELTNDLPGAQPAHPGNVRLSLYLGRKQRVAGRPGYIAVCEVLHRNGFVGAEVLLGVDGTVAGQRRRARFFSSNTDVPQLVAGVGTVDQTAAAVEELRGMLTDPLYTVEQILVCKVGGQKLADPRELTGSGPIQKLTVRTAEDTLSGGQPIHRELIQRLKDSDHASGATVLRGIWGYLGAERPHGDRFPHLARHVPVSTVIVDTAPNIAASYAIVDELTEHDGLVTCEVVPRMLALHDGHSVGSLRLD</sequence>
<evidence type="ECO:0000313" key="3">
    <source>
        <dbReference type="Proteomes" id="UP001060504"/>
    </source>
</evidence>
<keyword evidence="3" id="KW-1185">Reference proteome</keyword>
<organism evidence="2 3">
    <name type="scientific">Mycolicibacterium cyprinidarum</name>
    <dbReference type="NCBI Taxonomy" id="2860311"/>
    <lineage>
        <taxon>Bacteria</taxon>
        <taxon>Bacillati</taxon>
        <taxon>Actinomycetota</taxon>
        <taxon>Actinomycetes</taxon>
        <taxon>Mycobacteriales</taxon>
        <taxon>Mycobacteriaceae</taxon>
        <taxon>Mycolicibacterium</taxon>
    </lineage>
</organism>
<evidence type="ECO:0008006" key="4">
    <source>
        <dbReference type="Google" id="ProtNLM"/>
    </source>
</evidence>
<dbReference type="EMBL" id="BPRH01003679">
    <property type="protein sequence ID" value="GJF10276.1"/>
    <property type="molecule type" value="Genomic_DNA"/>
</dbReference>
<comment type="similarity">
    <text evidence="1">Belongs to the UPF0166 family.</text>
</comment>
<protein>
    <recommendedName>
        <fullName evidence="4">DUF190 domain-containing protein</fullName>
    </recommendedName>
</protein>
<proteinExistence type="inferred from homology"/>
<dbReference type="PANTHER" id="PTHR35983">
    <property type="entry name" value="UPF0166 PROTEIN TM_0021"/>
    <property type="match status" value="1"/>
</dbReference>
<evidence type="ECO:0000256" key="1">
    <source>
        <dbReference type="ARBA" id="ARBA00010554"/>
    </source>
</evidence>
<dbReference type="PANTHER" id="PTHR35983:SF1">
    <property type="entry name" value="UPF0166 PROTEIN TM_0021"/>
    <property type="match status" value="1"/>
</dbReference>
<dbReference type="SUPFAM" id="SSF54913">
    <property type="entry name" value="GlnB-like"/>
    <property type="match status" value="3"/>
</dbReference>
<name>A0ABQ4V4X5_9MYCO</name>
<dbReference type="Gene3D" id="3.30.70.120">
    <property type="match status" value="3"/>
</dbReference>
<dbReference type="Proteomes" id="UP001060504">
    <property type="component" value="Unassembled WGS sequence"/>
</dbReference>